<feature type="transmembrane region" description="Helical" evidence="8">
    <location>
        <begin position="20"/>
        <end position="39"/>
    </location>
</feature>
<evidence type="ECO:0000256" key="8">
    <source>
        <dbReference type="RuleBase" id="RU361157"/>
    </source>
</evidence>
<comment type="caution">
    <text evidence="10">The sequence shown here is derived from an EMBL/GenBank/DDBJ whole genome shotgun (WGS) entry which is preliminary data.</text>
</comment>
<feature type="transmembrane region" description="Helical" evidence="8">
    <location>
        <begin position="335"/>
        <end position="355"/>
    </location>
</feature>
<evidence type="ECO:0000256" key="5">
    <source>
        <dbReference type="ARBA" id="ARBA00022692"/>
    </source>
</evidence>
<sequence length="361" mass="40348">MILKHLIRKEFIQMGRNPFLLRLILLYPIVIVCVMPWVMSMEVRNIGVTVVDNDRSTTSRRLIHRIEASNYFVFKGQADTYADGLKRMERGQTDIVLEVPPRYERGLVDGRQPQIHVAANAGNATKGGMGAAYLSQIVTANLRATPSEEQLRVSVIDLYNPHLSYKVFMIPALMGLLMMMLCGFLPALNIVGEKETGTIEQMNVTPVRKWEFILAKLVPYWLVGMVAMTTALVLAWLVYGIGCQGPLGLAYLVALLLALFFSGLGLIVSNYSDNMQQAVFVMWFMVVVMMLMSGMFTPVASMPAWAQVIVRANPMHYFMDAIRTVYVRGGGFASVARQIFALAAFAGVMNVWAVASYRKNR</sequence>
<keyword evidence="4 8" id="KW-1003">Cell membrane</keyword>
<dbReference type="InterPro" id="IPR013525">
    <property type="entry name" value="ABC2_TM"/>
</dbReference>
<keyword evidence="7 8" id="KW-0472">Membrane</keyword>
<feature type="transmembrane region" description="Helical" evidence="8">
    <location>
        <begin position="249"/>
        <end position="268"/>
    </location>
</feature>
<protein>
    <recommendedName>
        <fullName evidence="8">Transport permease protein</fullName>
    </recommendedName>
</protein>
<evidence type="ECO:0000259" key="9">
    <source>
        <dbReference type="PROSITE" id="PS51012"/>
    </source>
</evidence>
<name>A0ABV5ZHJ0_9BACT</name>
<evidence type="ECO:0000256" key="3">
    <source>
        <dbReference type="ARBA" id="ARBA00022448"/>
    </source>
</evidence>
<dbReference type="EMBL" id="JBHLZF010000001">
    <property type="protein sequence ID" value="MFB9896843.1"/>
    <property type="molecule type" value="Genomic_DNA"/>
</dbReference>
<comment type="similarity">
    <text evidence="2 8">Belongs to the ABC-2 integral membrane protein family.</text>
</comment>
<reference evidence="10 11" key="1">
    <citation type="submission" date="2024-09" db="EMBL/GenBank/DDBJ databases">
        <authorList>
            <person name="Sun Q."/>
            <person name="Mori K."/>
        </authorList>
    </citation>
    <scope>NUCLEOTIDE SEQUENCE [LARGE SCALE GENOMIC DNA]</scope>
    <source>
        <strain evidence="10 11">ATCC 51272</strain>
    </source>
</reference>
<dbReference type="RefSeq" id="WP_005847728.1">
    <property type="nucleotide sequence ID" value="NZ_JADU01000009.1"/>
</dbReference>
<proteinExistence type="inferred from homology"/>
<dbReference type="Proteomes" id="UP001589688">
    <property type="component" value="Unassembled WGS sequence"/>
</dbReference>
<keyword evidence="11" id="KW-1185">Reference proteome</keyword>
<evidence type="ECO:0000256" key="1">
    <source>
        <dbReference type="ARBA" id="ARBA00004651"/>
    </source>
</evidence>
<evidence type="ECO:0000256" key="7">
    <source>
        <dbReference type="ARBA" id="ARBA00023136"/>
    </source>
</evidence>
<dbReference type="PRINTS" id="PR00164">
    <property type="entry name" value="ABC2TRNSPORT"/>
</dbReference>
<dbReference type="PROSITE" id="PS51012">
    <property type="entry name" value="ABC_TM2"/>
    <property type="match status" value="1"/>
</dbReference>
<gene>
    <name evidence="10" type="ORF">ACFFK8_03170</name>
</gene>
<comment type="subcellular location">
    <subcellularLocation>
        <location evidence="1 8">Cell membrane</location>
        <topology evidence="1 8">Multi-pass membrane protein</topology>
    </subcellularLocation>
</comment>
<dbReference type="InterPro" id="IPR047817">
    <property type="entry name" value="ABC2_TM_bact-type"/>
</dbReference>
<evidence type="ECO:0000256" key="2">
    <source>
        <dbReference type="ARBA" id="ARBA00007783"/>
    </source>
</evidence>
<evidence type="ECO:0000256" key="4">
    <source>
        <dbReference type="ARBA" id="ARBA00022475"/>
    </source>
</evidence>
<keyword evidence="5 8" id="KW-0812">Transmembrane</keyword>
<dbReference type="PANTHER" id="PTHR30294:SF29">
    <property type="entry name" value="MULTIDRUG ABC TRANSPORTER PERMEASE YBHS-RELATED"/>
    <property type="match status" value="1"/>
</dbReference>
<keyword evidence="6 8" id="KW-1133">Transmembrane helix</keyword>
<dbReference type="Pfam" id="PF12698">
    <property type="entry name" value="ABC2_membrane_3"/>
    <property type="match status" value="1"/>
</dbReference>
<dbReference type="PANTHER" id="PTHR30294">
    <property type="entry name" value="MEMBRANE COMPONENT OF ABC TRANSPORTER YHHJ-RELATED"/>
    <property type="match status" value="1"/>
</dbReference>
<evidence type="ECO:0000313" key="11">
    <source>
        <dbReference type="Proteomes" id="UP001589688"/>
    </source>
</evidence>
<feature type="transmembrane region" description="Helical" evidence="8">
    <location>
        <begin position="212"/>
        <end position="237"/>
    </location>
</feature>
<evidence type="ECO:0000313" key="10">
    <source>
        <dbReference type="EMBL" id="MFB9896843.1"/>
    </source>
</evidence>
<feature type="transmembrane region" description="Helical" evidence="8">
    <location>
        <begin position="168"/>
        <end position="191"/>
    </location>
</feature>
<feature type="transmembrane region" description="Helical" evidence="8">
    <location>
        <begin position="280"/>
        <end position="306"/>
    </location>
</feature>
<dbReference type="InterPro" id="IPR051449">
    <property type="entry name" value="ABC-2_transporter_component"/>
</dbReference>
<organism evidence="10 11">
    <name type="scientific">Hallella seregens ATCC 51272</name>
    <dbReference type="NCBI Taxonomy" id="1336250"/>
    <lineage>
        <taxon>Bacteria</taxon>
        <taxon>Pseudomonadati</taxon>
        <taxon>Bacteroidota</taxon>
        <taxon>Bacteroidia</taxon>
        <taxon>Bacteroidales</taxon>
        <taxon>Prevotellaceae</taxon>
        <taxon>Hallella</taxon>
    </lineage>
</organism>
<keyword evidence="3 8" id="KW-0813">Transport</keyword>
<dbReference type="Gene3D" id="3.40.1710.10">
    <property type="entry name" value="abc type-2 transporter like domain"/>
    <property type="match status" value="1"/>
</dbReference>
<accession>A0ABV5ZHJ0</accession>
<dbReference type="InterPro" id="IPR000412">
    <property type="entry name" value="ABC_2_transport"/>
</dbReference>
<evidence type="ECO:0000256" key="6">
    <source>
        <dbReference type="ARBA" id="ARBA00022989"/>
    </source>
</evidence>
<feature type="domain" description="ABC transmembrane type-2" evidence="9">
    <location>
        <begin position="131"/>
        <end position="360"/>
    </location>
</feature>